<dbReference type="EMBL" id="CP089291">
    <property type="protein sequence ID" value="UOF91389.1"/>
    <property type="molecule type" value="Genomic_DNA"/>
</dbReference>
<proteinExistence type="predicted"/>
<dbReference type="SUPFAM" id="SSF53335">
    <property type="entry name" value="S-adenosyl-L-methionine-dependent methyltransferases"/>
    <property type="match status" value="1"/>
</dbReference>
<dbReference type="GO" id="GO:0008168">
    <property type="term" value="F:methyltransferase activity"/>
    <property type="evidence" value="ECO:0007669"/>
    <property type="project" value="UniProtKB-KW"/>
</dbReference>
<name>A0ABY4CM23_9BACL</name>
<dbReference type="Pfam" id="PF13489">
    <property type="entry name" value="Methyltransf_23"/>
    <property type="match status" value="1"/>
</dbReference>
<dbReference type="PANTHER" id="PTHR43861">
    <property type="entry name" value="TRANS-ACONITATE 2-METHYLTRANSFERASE-RELATED"/>
    <property type="match status" value="1"/>
</dbReference>
<sequence>MNDINIFLCNSCKTAQILHDISLDDYYENYNYTSACSTFTKNFMQKLAESLFEKYNLKKYCSVLEIGSGDGTQLSFFKKLGARVLGYEPSDALCKKSLETDIPVIKGLFTEESINLVPKEYPDIDVVLLTYTFDHIPEPINFLKTVNKIINKKTGLLVIEVHDLEKIIKRNEYCLFEHEHFVYLTKETMNNLLAREGFVLVEAELIPEKYRRGNSLLVVAASKESIYANNSRIQNSKKEDLAQYIVINFNRKLQESIKKLDYFIESNLSNGKSIAGFGAGGRGVMTLAAMETGNKFKYLSDNNSMMHGLFTPKTHIPIVPPQTLIDNPVDILIVFNYGYIEEIKLQLSEIKDKTNIVSLLEIL</sequence>
<dbReference type="InterPro" id="IPR029063">
    <property type="entry name" value="SAM-dependent_MTases_sf"/>
</dbReference>
<dbReference type="Proteomes" id="UP000830167">
    <property type="component" value="Chromosome"/>
</dbReference>
<evidence type="ECO:0000313" key="3">
    <source>
        <dbReference type="Proteomes" id="UP000830167"/>
    </source>
</evidence>
<dbReference type="PANTHER" id="PTHR43861:SF5">
    <property type="entry name" value="BLL5978 PROTEIN"/>
    <property type="match status" value="1"/>
</dbReference>
<dbReference type="RefSeq" id="WP_347438082.1">
    <property type="nucleotide sequence ID" value="NZ_CP089291.1"/>
</dbReference>
<gene>
    <name evidence="2" type="ORF">LSG31_03805</name>
</gene>
<evidence type="ECO:0000259" key="1">
    <source>
        <dbReference type="Pfam" id="PF08484"/>
    </source>
</evidence>
<dbReference type="Pfam" id="PF08484">
    <property type="entry name" value="Methyltransf_14"/>
    <property type="match status" value="1"/>
</dbReference>
<keyword evidence="2" id="KW-0808">Transferase</keyword>
<dbReference type="InterPro" id="IPR013691">
    <property type="entry name" value="MeTrfase_14"/>
</dbReference>
<evidence type="ECO:0000313" key="2">
    <source>
        <dbReference type="EMBL" id="UOF91389.1"/>
    </source>
</evidence>
<keyword evidence="2" id="KW-0489">Methyltransferase</keyword>
<dbReference type="Gene3D" id="3.40.50.720">
    <property type="entry name" value="NAD(P)-binding Rossmann-like Domain"/>
    <property type="match status" value="1"/>
</dbReference>
<reference evidence="2" key="1">
    <citation type="submission" date="2021-12" db="EMBL/GenBank/DDBJ databases">
        <title>Alicyclobacillaceae gen. nov., sp. nov., isolated from chalcocite enrichment system.</title>
        <authorList>
            <person name="Jiang Z."/>
        </authorList>
    </citation>
    <scope>NUCLEOTIDE SEQUENCE</scope>
    <source>
        <strain evidence="2">MYW30-H2</strain>
    </source>
</reference>
<feature type="domain" description="C-methyltransferase" evidence="1">
    <location>
        <begin position="240"/>
        <end position="353"/>
    </location>
</feature>
<dbReference type="Gene3D" id="3.40.50.150">
    <property type="entry name" value="Vaccinia Virus protein VP39"/>
    <property type="match status" value="1"/>
</dbReference>
<protein>
    <submittedName>
        <fullName evidence="2">Class I SAM-dependent methyltransferase</fullName>
    </submittedName>
</protein>
<dbReference type="CDD" id="cd02440">
    <property type="entry name" value="AdoMet_MTases"/>
    <property type="match status" value="1"/>
</dbReference>
<accession>A0ABY4CM23</accession>
<dbReference type="GO" id="GO:0032259">
    <property type="term" value="P:methylation"/>
    <property type="evidence" value="ECO:0007669"/>
    <property type="project" value="UniProtKB-KW"/>
</dbReference>
<organism evidence="2 3">
    <name type="scientific">Fodinisporobacter ferrooxydans</name>
    <dbReference type="NCBI Taxonomy" id="2901836"/>
    <lineage>
        <taxon>Bacteria</taxon>
        <taxon>Bacillati</taxon>
        <taxon>Bacillota</taxon>
        <taxon>Bacilli</taxon>
        <taxon>Bacillales</taxon>
        <taxon>Alicyclobacillaceae</taxon>
        <taxon>Fodinisporobacter</taxon>
    </lineage>
</organism>
<keyword evidence="3" id="KW-1185">Reference proteome</keyword>